<reference evidence="1" key="2">
    <citation type="journal article" date="2015" name="Fish Shellfish Immunol.">
        <title>Early steps in the European eel (Anguilla anguilla)-Vibrio vulnificus interaction in the gills: Role of the RtxA13 toxin.</title>
        <authorList>
            <person name="Callol A."/>
            <person name="Pajuelo D."/>
            <person name="Ebbesson L."/>
            <person name="Teles M."/>
            <person name="MacKenzie S."/>
            <person name="Amaro C."/>
        </authorList>
    </citation>
    <scope>NUCLEOTIDE SEQUENCE</scope>
</reference>
<dbReference type="EMBL" id="GBXM01085117">
    <property type="protein sequence ID" value="JAH23460.1"/>
    <property type="molecule type" value="Transcribed_RNA"/>
</dbReference>
<accession>A0A0E9SSZ8</accession>
<name>A0A0E9SSZ8_ANGAN</name>
<reference evidence="1" key="1">
    <citation type="submission" date="2014-11" db="EMBL/GenBank/DDBJ databases">
        <authorList>
            <person name="Amaro Gonzalez C."/>
        </authorList>
    </citation>
    <scope>NUCLEOTIDE SEQUENCE</scope>
</reference>
<dbReference type="AlphaFoldDB" id="A0A0E9SSZ8"/>
<organism evidence="1">
    <name type="scientific">Anguilla anguilla</name>
    <name type="common">European freshwater eel</name>
    <name type="synonym">Muraena anguilla</name>
    <dbReference type="NCBI Taxonomy" id="7936"/>
    <lineage>
        <taxon>Eukaryota</taxon>
        <taxon>Metazoa</taxon>
        <taxon>Chordata</taxon>
        <taxon>Craniata</taxon>
        <taxon>Vertebrata</taxon>
        <taxon>Euteleostomi</taxon>
        <taxon>Actinopterygii</taxon>
        <taxon>Neopterygii</taxon>
        <taxon>Teleostei</taxon>
        <taxon>Anguilliformes</taxon>
        <taxon>Anguillidae</taxon>
        <taxon>Anguilla</taxon>
    </lineage>
</organism>
<protein>
    <submittedName>
        <fullName evidence="1">Uncharacterized protein</fullName>
    </submittedName>
</protein>
<sequence>MALAGLGRGILQWLPPSQYIDCVVGRGRPRACTGLRLSSTTLNRGYNPG</sequence>
<proteinExistence type="predicted"/>
<evidence type="ECO:0000313" key="1">
    <source>
        <dbReference type="EMBL" id="JAH44367.1"/>
    </source>
</evidence>
<dbReference type="EMBL" id="GBXM01064210">
    <property type="protein sequence ID" value="JAH44367.1"/>
    <property type="molecule type" value="Transcribed_RNA"/>
</dbReference>